<accession>A0A8S5LXZ2</accession>
<dbReference type="EMBL" id="BK014767">
    <property type="protein sequence ID" value="DAD74905.1"/>
    <property type="molecule type" value="Genomic_DNA"/>
</dbReference>
<name>A0A8S5LXZ2_9CAUD</name>
<sequence>MHSADQSTSPRFRHFPTSLFLVNKLTTAHRFAILLYGS</sequence>
<organism evidence="1">
    <name type="scientific">Siphoviridae sp. ctXPH7</name>
    <dbReference type="NCBI Taxonomy" id="2826367"/>
    <lineage>
        <taxon>Viruses</taxon>
        <taxon>Duplodnaviria</taxon>
        <taxon>Heunggongvirae</taxon>
        <taxon>Uroviricota</taxon>
        <taxon>Caudoviricetes</taxon>
    </lineage>
</organism>
<proteinExistence type="predicted"/>
<evidence type="ECO:0000313" key="1">
    <source>
        <dbReference type="EMBL" id="DAD74905.1"/>
    </source>
</evidence>
<reference evidence="1" key="1">
    <citation type="journal article" date="2021" name="Proc. Natl. Acad. Sci. U.S.A.">
        <title>A Catalog of Tens of Thousands of Viruses from Human Metagenomes Reveals Hidden Associations with Chronic Diseases.</title>
        <authorList>
            <person name="Tisza M.J."/>
            <person name="Buck C.B."/>
        </authorList>
    </citation>
    <scope>NUCLEOTIDE SEQUENCE</scope>
    <source>
        <strain evidence="1">CtXPH7</strain>
    </source>
</reference>
<protein>
    <submittedName>
        <fullName evidence="1">Uncharacterized protein</fullName>
    </submittedName>
</protein>